<reference evidence="9" key="1">
    <citation type="submission" date="2025-08" db="UniProtKB">
        <authorList>
            <consortium name="RefSeq"/>
        </authorList>
    </citation>
    <scope>IDENTIFICATION</scope>
</reference>
<dbReference type="PANTHER" id="PTHR32241">
    <property type="entry name" value="PATATIN-LIKE PROTEIN 6"/>
    <property type="match status" value="1"/>
</dbReference>
<accession>A0A6I9QB28</accession>
<keyword evidence="8" id="KW-1185">Reference proteome</keyword>
<dbReference type="GO" id="GO:0016787">
    <property type="term" value="F:hydrolase activity"/>
    <property type="evidence" value="ECO:0007669"/>
    <property type="project" value="UniProtKB-KW"/>
</dbReference>
<keyword evidence="4" id="KW-0443">Lipid metabolism</keyword>
<dbReference type="InParanoid" id="A0A6I9QB28"/>
<dbReference type="Proteomes" id="UP000504607">
    <property type="component" value="Unplaced"/>
</dbReference>
<keyword evidence="3" id="KW-0442">Lipid degradation</keyword>
<comment type="function">
    <text evidence="5">Possesses non-specific lipolytic acyl hydrolase (LAH) activity. Hydrolyzes phospholipids as well as galactolipids. May play a role in disease resistance.</text>
</comment>
<dbReference type="InterPro" id="IPR002641">
    <property type="entry name" value="PNPLA_dom"/>
</dbReference>
<proteinExistence type="inferred from homology"/>
<dbReference type="Pfam" id="PF14223">
    <property type="entry name" value="Retrotran_gag_2"/>
    <property type="match status" value="1"/>
</dbReference>
<comment type="caution">
    <text evidence="6">Lacks conserved residue(s) required for the propagation of feature annotation.</text>
</comment>
<dbReference type="GO" id="GO:0016042">
    <property type="term" value="P:lipid catabolic process"/>
    <property type="evidence" value="ECO:0007669"/>
    <property type="project" value="UniProtKB-KW"/>
</dbReference>
<evidence type="ECO:0000259" key="7">
    <source>
        <dbReference type="PROSITE" id="PS51635"/>
    </source>
</evidence>
<keyword evidence="2" id="KW-0378">Hydrolase</keyword>
<feature type="domain" description="PNPLA" evidence="7">
    <location>
        <begin position="160"/>
        <end position="364"/>
    </location>
</feature>
<dbReference type="PANTHER" id="PTHR32241:SF12">
    <property type="entry name" value="OS03G0784100 PROTEIN"/>
    <property type="match status" value="1"/>
</dbReference>
<name>A0A6I9QB28_ELAGV</name>
<evidence type="ECO:0000313" key="9">
    <source>
        <dbReference type="RefSeq" id="XP_010906061.1"/>
    </source>
</evidence>
<protein>
    <submittedName>
        <fullName evidence="9">Patatin-like protein 3</fullName>
    </submittedName>
</protein>
<dbReference type="SUPFAM" id="SSF52151">
    <property type="entry name" value="FabD/lysophospholipase-like"/>
    <property type="match status" value="1"/>
</dbReference>
<dbReference type="AlphaFoldDB" id="A0A6I9QB28"/>
<dbReference type="OrthoDB" id="630895at2759"/>
<dbReference type="InterPro" id="IPR016035">
    <property type="entry name" value="Acyl_Trfase/lysoPLipase"/>
</dbReference>
<sequence length="438" mass="48681">MEIILLVADDQGTKHVGASKQLLKDPHRYLLNIGEKVEEKIRTLILLSSLPSSFESLMAALLVGKSTIKIEEVTSVLLQNEILRQENRVSSSDSDSTLTRLPSIQGSNDGTMVAANNDTEIVDVLMVSDEISTPSQQEELFESLENSEGTIYLSDGLSCAIKDIRMVSVETHDGAVRKLDEQAWCFLTSFINLYTPSDDPTIWIVDFFSLAARSGTGSILAAMLFTRGPDGHPLFSTDNALRLLIKNHSRLTIYSEKKILHKIFQRSDSGSCQTFFQRILDDTALQDMVKLVLIPCYDLAFEAPFVFSQVDVVETDGYDFLMQEVCAATCTTTMVVEMQSMDSRMRIRAVGGSLIMRNPTAVAVMHMLNNKQEFPFTIRVENLLVVYLHPGELEITEKSSMPPSVTEFIRIPGMGQANIVDQVVAMAFGKNRAANLKF</sequence>
<dbReference type="Gene3D" id="3.40.1090.10">
    <property type="entry name" value="Cytosolic phospholipase A2 catalytic domain"/>
    <property type="match status" value="1"/>
</dbReference>
<organism evidence="8 9">
    <name type="scientific">Elaeis guineensis var. tenera</name>
    <name type="common">Oil palm</name>
    <dbReference type="NCBI Taxonomy" id="51953"/>
    <lineage>
        <taxon>Eukaryota</taxon>
        <taxon>Viridiplantae</taxon>
        <taxon>Streptophyta</taxon>
        <taxon>Embryophyta</taxon>
        <taxon>Tracheophyta</taxon>
        <taxon>Spermatophyta</taxon>
        <taxon>Magnoliopsida</taxon>
        <taxon>Liliopsida</taxon>
        <taxon>Arecaceae</taxon>
        <taxon>Arecoideae</taxon>
        <taxon>Cocoseae</taxon>
        <taxon>Elaeidinae</taxon>
        <taxon>Elaeis</taxon>
    </lineage>
</organism>
<evidence type="ECO:0000256" key="4">
    <source>
        <dbReference type="ARBA" id="ARBA00023098"/>
    </source>
</evidence>
<evidence type="ECO:0000256" key="2">
    <source>
        <dbReference type="ARBA" id="ARBA00022801"/>
    </source>
</evidence>
<dbReference type="RefSeq" id="XP_010906061.1">
    <property type="nucleotide sequence ID" value="XM_010907759.1"/>
</dbReference>
<comment type="similarity">
    <text evidence="1">Belongs to the patatin family.</text>
</comment>
<dbReference type="PROSITE" id="PS51635">
    <property type="entry name" value="PNPLA"/>
    <property type="match status" value="1"/>
</dbReference>
<evidence type="ECO:0000256" key="1">
    <source>
        <dbReference type="ARBA" id="ARBA00010240"/>
    </source>
</evidence>
<evidence type="ECO:0000313" key="8">
    <source>
        <dbReference type="Proteomes" id="UP000504607"/>
    </source>
</evidence>
<evidence type="ECO:0000256" key="3">
    <source>
        <dbReference type="ARBA" id="ARBA00022963"/>
    </source>
</evidence>
<evidence type="ECO:0000256" key="6">
    <source>
        <dbReference type="PROSITE-ProRule" id="PRU01161"/>
    </source>
</evidence>
<gene>
    <name evidence="9" type="primary">LOC105033107</name>
</gene>
<evidence type="ECO:0000256" key="5">
    <source>
        <dbReference type="ARBA" id="ARBA00025642"/>
    </source>
</evidence>